<dbReference type="Proteomes" id="UP000266441">
    <property type="component" value="Unassembled WGS sequence"/>
</dbReference>
<dbReference type="Gene3D" id="1.25.40.10">
    <property type="entry name" value="Tetratricopeptide repeat domain"/>
    <property type="match status" value="1"/>
</dbReference>
<gene>
    <name evidence="3" type="ORF">D1164_12245</name>
</gene>
<dbReference type="Gene3D" id="2.30.30.40">
    <property type="entry name" value="SH3 Domains"/>
    <property type="match status" value="1"/>
</dbReference>
<feature type="transmembrane region" description="Helical" evidence="2">
    <location>
        <begin position="137"/>
        <end position="157"/>
    </location>
</feature>
<accession>A0A399D0T8</accession>
<proteinExistence type="predicted"/>
<evidence type="ECO:0000313" key="3">
    <source>
        <dbReference type="EMBL" id="RIH64808.1"/>
    </source>
</evidence>
<dbReference type="PROSITE" id="PS50293">
    <property type="entry name" value="TPR_REGION"/>
    <property type="match status" value="1"/>
</dbReference>
<name>A0A399D0T8_9BACT</name>
<organism evidence="3 4">
    <name type="scientific">Mariniphaga sediminis</name>
    <dbReference type="NCBI Taxonomy" id="1628158"/>
    <lineage>
        <taxon>Bacteria</taxon>
        <taxon>Pseudomonadati</taxon>
        <taxon>Bacteroidota</taxon>
        <taxon>Bacteroidia</taxon>
        <taxon>Marinilabiliales</taxon>
        <taxon>Prolixibacteraceae</taxon>
        <taxon>Mariniphaga</taxon>
    </lineage>
</organism>
<dbReference type="AlphaFoldDB" id="A0A399D0T8"/>
<keyword evidence="4" id="KW-1185">Reference proteome</keyword>
<evidence type="ECO:0000313" key="4">
    <source>
        <dbReference type="Proteomes" id="UP000266441"/>
    </source>
</evidence>
<dbReference type="PROSITE" id="PS50005">
    <property type="entry name" value="TPR"/>
    <property type="match status" value="1"/>
</dbReference>
<reference evidence="3 4" key="1">
    <citation type="journal article" date="2015" name="Int. J. Syst. Evol. Microbiol.">
        <title>Mariniphaga sediminis sp. nov., isolated from coastal sediment.</title>
        <authorList>
            <person name="Wang F.Q."/>
            <person name="Shen Q.Y."/>
            <person name="Chen G.J."/>
            <person name="Du Z.J."/>
        </authorList>
    </citation>
    <scope>NUCLEOTIDE SEQUENCE [LARGE SCALE GENOMIC DNA]</scope>
    <source>
        <strain evidence="3 4">SY21</strain>
    </source>
</reference>
<protein>
    <submittedName>
        <fullName evidence="3">Tetratricopeptide repeat protein</fullName>
    </submittedName>
</protein>
<dbReference type="InterPro" id="IPR011990">
    <property type="entry name" value="TPR-like_helical_dom_sf"/>
</dbReference>
<dbReference type="Pfam" id="PF00515">
    <property type="entry name" value="TPR_1"/>
    <property type="match status" value="1"/>
</dbReference>
<comment type="caution">
    <text evidence="3">The sequence shown here is derived from an EMBL/GenBank/DDBJ whole genome shotgun (WGS) entry which is preliminary data.</text>
</comment>
<keyword evidence="2" id="KW-1133">Transmembrane helix</keyword>
<dbReference type="SMART" id="SM00028">
    <property type="entry name" value="TPR"/>
    <property type="match status" value="2"/>
</dbReference>
<keyword evidence="1" id="KW-0802">TPR repeat</keyword>
<dbReference type="InterPro" id="IPR019734">
    <property type="entry name" value="TPR_rpt"/>
</dbReference>
<feature type="repeat" description="TPR" evidence="1">
    <location>
        <begin position="62"/>
        <end position="95"/>
    </location>
</feature>
<dbReference type="SUPFAM" id="SSF48452">
    <property type="entry name" value="TPR-like"/>
    <property type="match status" value="1"/>
</dbReference>
<keyword evidence="2" id="KW-0472">Membrane</keyword>
<evidence type="ECO:0000256" key="1">
    <source>
        <dbReference type="PROSITE-ProRule" id="PRU00339"/>
    </source>
</evidence>
<evidence type="ECO:0000256" key="2">
    <source>
        <dbReference type="SAM" id="Phobius"/>
    </source>
</evidence>
<dbReference type="RefSeq" id="WP_119350273.1">
    <property type="nucleotide sequence ID" value="NZ_QWET01000008.1"/>
</dbReference>
<keyword evidence="2" id="KW-0812">Transmembrane</keyword>
<dbReference type="EMBL" id="QWET01000008">
    <property type="protein sequence ID" value="RIH64808.1"/>
    <property type="molecule type" value="Genomic_DNA"/>
</dbReference>
<feature type="transmembrane region" description="Helical" evidence="2">
    <location>
        <begin position="166"/>
        <end position="186"/>
    </location>
</feature>
<dbReference type="OrthoDB" id="9776208at2"/>
<sequence length="257" mass="29295">MTIKDIKRYILLLPVLVVFLQVSAQDSTQVLWEKANAFYTTEDYQQAVSIYEQILNSGQESAKLYFNLGNAYYKSGDINQAILNFERARLLAPQDQDIAFNLELANQFVVTEIEALPQPFFKRWRSRVINLYPADSWAAISIGAFVFFLGLLGLFIFGRSTFVKKFSFWVGILAVVISGFTFSFAARQKEKINQRKHAIVFCPRVTVKSAPTENSTDLFLLYEGVKVEISDSLSTWREIRLSDGNVGWLPDSCIVRI</sequence>